<keyword evidence="2" id="KW-0808">Transferase</keyword>
<proteinExistence type="predicted"/>
<name>A0A1D1XJV8_9ARAE</name>
<feature type="compositionally biased region" description="Basic and acidic residues" evidence="1">
    <location>
        <begin position="41"/>
        <end position="66"/>
    </location>
</feature>
<feature type="region of interest" description="Disordered" evidence="1">
    <location>
        <begin position="41"/>
        <end position="79"/>
    </location>
</feature>
<organism evidence="2">
    <name type="scientific">Anthurium amnicola</name>
    <dbReference type="NCBI Taxonomy" id="1678845"/>
    <lineage>
        <taxon>Eukaryota</taxon>
        <taxon>Viridiplantae</taxon>
        <taxon>Streptophyta</taxon>
        <taxon>Embryophyta</taxon>
        <taxon>Tracheophyta</taxon>
        <taxon>Spermatophyta</taxon>
        <taxon>Magnoliopsida</taxon>
        <taxon>Liliopsida</taxon>
        <taxon>Araceae</taxon>
        <taxon>Pothoideae</taxon>
        <taxon>Potheae</taxon>
        <taxon>Anthurium</taxon>
    </lineage>
</organism>
<sequence length="142" mass="16569">MGSLMAGWNSPVLDPQVVKYQRNRSFTKGEIEAYWRSNKRPEEEHLTVASSQHDDQARQAEEEKLQRWSSLPLTDRKGSIANNKRSETILEEFKRTSSWWTRSSWAFLNEPPVIEMEPAYKCPSKKNIPDFGSKISEKHLMK</sequence>
<dbReference type="PANTHER" id="PTHR33872:SF2">
    <property type="entry name" value="DNA POLYMERASE EPSILON CATALYTIC SUBUNIT A"/>
    <property type="match status" value="1"/>
</dbReference>
<evidence type="ECO:0000313" key="2">
    <source>
        <dbReference type="EMBL" id="JAT42639.1"/>
    </source>
</evidence>
<evidence type="ECO:0000256" key="1">
    <source>
        <dbReference type="SAM" id="MobiDB-lite"/>
    </source>
</evidence>
<dbReference type="GO" id="GO:0016740">
    <property type="term" value="F:transferase activity"/>
    <property type="evidence" value="ECO:0007669"/>
    <property type="project" value="UniProtKB-KW"/>
</dbReference>
<dbReference type="AlphaFoldDB" id="A0A1D1XJV8"/>
<accession>A0A1D1XJV8</accession>
<dbReference type="PANTHER" id="PTHR33872">
    <property type="entry name" value="DNA POLYMERASE EPSILON CATALYTIC SUBUNIT A"/>
    <property type="match status" value="1"/>
</dbReference>
<protein>
    <submittedName>
        <fullName evidence="2">Serine palmitoyltransferase 1</fullName>
    </submittedName>
</protein>
<reference evidence="2" key="1">
    <citation type="submission" date="2015-07" db="EMBL/GenBank/DDBJ databases">
        <title>Transcriptome Assembly of Anthurium amnicola.</title>
        <authorList>
            <person name="Suzuki J."/>
        </authorList>
    </citation>
    <scope>NUCLEOTIDE SEQUENCE</scope>
</reference>
<gene>
    <name evidence="2" type="primary">sptA_1</name>
    <name evidence="2" type="ORF">g.144307</name>
</gene>
<dbReference type="EMBL" id="GDJX01025297">
    <property type="protein sequence ID" value="JAT42639.1"/>
    <property type="molecule type" value="Transcribed_RNA"/>
</dbReference>